<proteinExistence type="predicted"/>
<dbReference type="HOGENOM" id="CLU_187427_2_0_11"/>
<dbReference type="OrthoDB" id="3183843at2"/>
<dbReference type="EMBL" id="CP009302">
    <property type="protein sequence ID" value="AJC11713.1"/>
    <property type="molecule type" value="Genomic_DNA"/>
</dbReference>
<reference evidence="1 2" key="2">
    <citation type="journal article" date="2015" name="Genome Announc.">
        <title>Complete Genome Sequence of Coriobacteriaceae Strain 68-1-3, a Novel Mucus-Degrading Isolate from the Swine Intestinal Tract.</title>
        <authorList>
            <person name="Looft T."/>
            <person name="Bayles D.O."/>
            <person name="Alt D.P."/>
            <person name="Stanton T.B."/>
        </authorList>
    </citation>
    <scope>NUCLEOTIDE SEQUENCE [LARGE SCALE GENOMIC DNA]</scope>
    <source>
        <strain evidence="1 2">68-1-3</strain>
    </source>
</reference>
<reference evidence="2" key="1">
    <citation type="submission" date="2014-08" db="EMBL/GenBank/DDBJ databases">
        <title>Coriobacteriaceae sp. complete genome.</title>
        <authorList>
            <person name="Looft T."/>
            <person name="Bayles D.O."/>
            <person name="Stanton T.B."/>
        </authorList>
    </citation>
    <scope>NUCLEOTIDE SEQUENCE [LARGE SCALE GENOMIC DNA]</scope>
    <source>
        <strain evidence="2">68-1-3</strain>
    </source>
</reference>
<accession>A0A0A8B4H4</accession>
<evidence type="ECO:0000313" key="1">
    <source>
        <dbReference type="EMBL" id="AJC11713.1"/>
    </source>
</evidence>
<dbReference type="Proteomes" id="UP000031121">
    <property type="component" value="Chromosome"/>
</dbReference>
<name>A0A0A8B4H4_9ACTN</name>
<protein>
    <recommendedName>
        <fullName evidence="3">Protein CopB</fullName>
    </recommendedName>
</protein>
<evidence type="ECO:0008006" key="3">
    <source>
        <dbReference type="Google" id="ProtNLM"/>
    </source>
</evidence>
<dbReference type="AlphaFoldDB" id="A0A0A8B4H4"/>
<dbReference type="RefSeq" id="WP_039688478.1">
    <property type="nucleotide sequence ID" value="NZ_CP009302.1"/>
</dbReference>
<gene>
    <name evidence="1" type="ORF">JI75_02525</name>
</gene>
<evidence type="ECO:0000313" key="2">
    <source>
        <dbReference type="Proteomes" id="UP000031121"/>
    </source>
</evidence>
<dbReference type="KEGG" id="cbac:JI75_02525"/>
<organism evidence="1 2">
    <name type="scientific">Berryella intestinalis</name>
    <dbReference type="NCBI Taxonomy" id="1531429"/>
    <lineage>
        <taxon>Bacteria</taxon>
        <taxon>Bacillati</taxon>
        <taxon>Actinomycetota</taxon>
        <taxon>Coriobacteriia</taxon>
        <taxon>Eggerthellales</taxon>
        <taxon>Eggerthellaceae</taxon>
        <taxon>Berryella</taxon>
    </lineage>
</organism>
<sequence length="59" mass="6807">MAVSEAQKRAAAKYAREKTKTITLRLYPGDADILEHLGTQENKQGYLKRLIREDMEREA</sequence>
<keyword evidence="2" id="KW-1185">Reference proteome</keyword>